<gene>
    <name evidence="1" type="ORF">DPR02_37965</name>
</gene>
<evidence type="ECO:0000313" key="1">
    <source>
        <dbReference type="EMBL" id="RAP97896.1"/>
    </source>
</evidence>
<dbReference type="RefSeq" id="WP_060376982.1">
    <property type="nucleotide sequence ID" value="NZ_CP158564.1"/>
</dbReference>
<proteinExistence type="predicted"/>
<reference evidence="1 2" key="1">
    <citation type="submission" date="2018-06" db="EMBL/GenBank/DDBJ databases">
        <title>Towards the identification of Burkholderia cepacia strain which caused fatal septicemia.</title>
        <authorList>
            <person name="Bui L.A.T."/>
            <person name="Zakharova I.B."/>
            <person name="Shpak I.M."/>
            <person name="Teteryatnikova N."/>
            <person name="Ustinov D.V."/>
            <person name="Kuzyutina Y.A."/>
            <person name="Nguyen H.N."/>
            <person name="Antonov A.S."/>
            <person name="Avdyusheva E.F."/>
            <person name="Victorov D.V."/>
        </authorList>
    </citation>
    <scope>NUCLEOTIDE SEQUENCE [LARGE SCALE GENOMIC DNA]</scope>
    <source>
        <strain evidence="1 2">PT02</strain>
    </source>
</reference>
<comment type="caution">
    <text evidence="1">The sequence shown here is derived from an EMBL/GenBank/DDBJ whole genome shotgun (WGS) entry which is preliminary data.</text>
</comment>
<dbReference type="AlphaFoldDB" id="A0AAQ0F4J8"/>
<dbReference type="EMBL" id="QLUZ01000043">
    <property type="protein sequence ID" value="RAP97896.1"/>
    <property type="molecule type" value="Genomic_DNA"/>
</dbReference>
<evidence type="ECO:0000313" key="2">
    <source>
        <dbReference type="Proteomes" id="UP000248899"/>
    </source>
</evidence>
<dbReference type="Proteomes" id="UP000248899">
    <property type="component" value="Unassembled WGS sequence"/>
</dbReference>
<protein>
    <submittedName>
        <fullName evidence="1">Uncharacterized protein</fullName>
    </submittedName>
</protein>
<sequence>MSDNTQQFYATDKDIFDLLACAKRSLTEGVLREIARERGIFFSPHDTREDLVEAISQLPFTLNELREVMGRRESPRRGEKTTSVTLDADIPIDELKAVVREYKADVGTSERVVSHSKGTDGLVMNVEYDDMDYSRTRLIQRQRVDATIEFIQQGGKTVVRLPASAKSKQIVEDLTGRIESRRRAPITREAIELDADFTADERTTFFMRLISELPAHKLNGVTNLKIAPSLRPEGELDEDDLDEDARAEASQELLVIVRSMALSGENLIASKEYMSLKERGFYITSVTWKTKQTTIPYDIPHLHAEFEDGENGKSFKYSVKGAYRFQEGEYTKTARPVDDGERESLYQLIESAARAILQDMRAKRTPVAPVGGTAE</sequence>
<accession>A0AAQ0F4J8</accession>
<organism evidence="1 2">
    <name type="scientific">Burkholderia cepacia</name>
    <name type="common">Pseudomonas cepacia</name>
    <dbReference type="NCBI Taxonomy" id="292"/>
    <lineage>
        <taxon>Bacteria</taxon>
        <taxon>Pseudomonadati</taxon>
        <taxon>Pseudomonadota</taxon>
        <taxon>Betaproteobacteria</taxon>
        <taxon>Burkholderiales</taxon>
        <taxon>Burkholderiaceae</taxon>
        <taxon>Burkholderia</taxon>
        <taxon>Burkholderia cepacia complex</taxon>
    </lineage>
</organism>
<name>A0AAQ0F4J8_BURCE</name>